<dbReference type="SUPFAM" id="SSF101912">
    <property type="entry name" value="Sema domain"/>
    <property type="match status" value="1"/>
</dbReference>
<name>A0A2J8K552_PANTR</name>
<sequence length="236" mass="26342">MALPALGLDPWSLLGLFLFQLLQLLLPTTTAGGGGQGPMPRVRYYAGDERRALSFFHQKGLQDFDTLLLSGDGNTLYVGAREAILALDIQDPGVPRLKNMIPWPASDRKKSECAFKKKSNEELQDSYLLPISEDKVMEGKGQSPFDPAHKHTAVLVDGMLYSGTMNNFLGSEPILMRTLGSQPVLKTDNFLRWLHHDASFVAAIPSTQVVYFFFEETASEFDFFERLHTSRVARVC</sequence>
<feature type="chain" id="PRO_5014471420" evidence="3">
    <location>
        <begin position="32"/>
        <end position="236"/>
    </location>
</feature>
<dbReference type="EMBL" id="NBAG03000392">
    <property type="protein sequence ID" value="PNI30150.1"/>
    <property type="molecule type" value="Genomic_DNA"/>
</dbReference>
<feature type="domain" description="Sema" evidence="4">
    <location>
        <begin position="36"/>
        <end position="236"/>
    </location>
</feature>
<dbReference type="Proteomes" id="UP000236370">
    <property type="component" value="Unassembled WGS sequence"/>
</dbReference>
<feature type="signal peptide" evidence="3">
    <location>
        <begin position="1"/>
        <end position="31"/>
    </location>
</feature>
<dbReference type="GO" id="GO:0030215">
    <property type="term" value="F:semaphorin receptor binding"/>
    <property type="evidence" value="ECO:0007669"/>
    <property type="project" value="InterPro"/>
</dbReference>
<dbReference type="PANTHER" id="PTHR11036">
    <property type="entry name" value="SEMAPHORIN"/>
    <property type="match status" value="1"/>
</dbReference>
<keyword evidence="1" id="KW-0325">Glycoprotein</keyword>
<evidence type="ECO:0000256" key="1">
    <source>
        <dbReference type="ARBA" id="ARBA00023180"/>
    </source>
</evidence>
<reference evidence="5 6" key="1">
    <citation type="submission" date="2017-12" db="EMBL/GenBank/DDBJ databases">
        <title>High-resolution comparative analysis of great ape genomes.</title>
        <authorList>
            <person name="Pollen A."/>
            <person name="Hastie A."/>
            <person name="Hormozdiari F."/>
            <person name="Dougherty M."/>
            <person name="Liu R."/>
            <person name="Chaisson M."/>
            <person name="Hoppe E."/>
            <person name="Hill C."/>
            <person name="Pang A."/>
            <person name="Hillier L."/>
            <person name="Baker C."/>
            <person name="Armstrong J."/>
            <person name="Shendure J."/>
            <person name="Paten B."/>
            <person name="Wilson R."/>
            <person name="Chao H."/>
            <person name="Schneider V."/>
            <person name="Ventura M."/>
            <person name="Kronenberg Z."/>
            <person name="Murali S."/>
            <person name="Gordon D."/>
            <person name="Cantsilieris S."/>
            <person name="Munson K."/>
            <person name="Nelson B."/>
            <person name="Raja A."/>
            <person name="Underwood J."/>
            <person name="Diekhans M."/>
            <person name="Fiddes I."/>
            <person name="Haussler D."/>
            <person name="Eichler E."/>
        </authorList>
    </citation>
    <scope>NUCLEOTIDE SEQUENCE [LARGE SCALE GENOMIC DNA]</scope>
    <source>
        <strain evidence="5">Yerkes chimp pedigree #C0471</strain>
    </source>
</reference>
<dbReference type="InterPro" id="IPR027231">
    <property type="entry name" value="Semaphorin"/>
</dbReference>
<accession>A0A2J8K552</accession>
<keyword evidence="3" id="KW-0732">Signal</keyword>
<organism evidence="5 6">
    <name type="scientific">Pan troglodytes</name>
    <name type="common">Chimpanzee</name>
    <dbReference type="NCBI Taxonomy" id="9598"/>
    <lineage>
        <taxon>Eukaryota</taxon>
        <taxon>Metazoa</taxon>
        <taxon>Chordata</taxon>
        <taxon>Craniata</taxon>
        <taxon>Vertebrata</taxon>
        <taxon>Euteleostomi</taxon>
        <taxon>Mammalia</taxon>
        <taxon>Eutheria</taxon>
        <taxon>Euarchontoglires</taxon>
        <taxon>Primates</taxon>
        <taxon>Haplorrhini</taxon>
        <taxon>Catarrhini</taxon>
        <taxon>Hominidae</taxon>
        <taxon>Pan</taxon>
    </lineage>
</organism>
<comment type="caution">
    <text evidence="2">Lacks conserved residue(s) required for the propagation of feature annotation.</text>
</comment>
<evidence type="ECO:0000259" key="4">
    <source>
        <dbReference type="PROSITE" id="PS51004"/>
    </source>
</evidence>
<dbReference type="SMR" id="A0A2J8K552"/>
<comment type="caution">
    <text evidence="5">The sequence shown here is derived from an EMBL/GenBank/DDBJ whole genome shotgun (WGS) entry which is preliminary data.</text>
</comment>
<dbReference type="PANTHER" id="PTHR11036:SF15">
    <property type="entry name" value="SEMAPHORIN-4A"/>
    <property type="match status" value="1"/>
</dbReference>
<evidence type="ECO:0000256" key="2">
    <source>
        <dbReference type="PROSITE-ProRule" id="PRU00352"/>
    </source>
</evidence>
<evidence type="ECO:0000313" key="6">
    <source>
        <dbReference type="Proteomes" id="UP000236370"/>
    </source>
</evidence>
<dbReference type="InterPro" id="IPR015943">
    <property type="entry name" value="WD40/YVTN_repeat-like_dom_sf"/>
</dbReference>
<dbReference type="InterPro" id="IPR001627">
    <property type="entry name" value="Semap_dom"/>
</dbReference>
<evidence type="ECO:0000313" key="5">
    <source>
        <dbReference type="EMBL" id="PNI30150.1"/>
    </source>
</evidence>
<proteinExistence type="predicted"/>
<protein>
    <submittedName>
        <fullName evidence="5">SEMA4A isoform 9</fullName>
    </submittedName>
</protein>
<gene>
    <name evidence="5" type="ORF">CK820_G0041295</name>
</gene>
<dbReference type="Gene3D" id="2.130.10.10">
    <property type="entry name" value="YVTN repeat-like/Quinoprotein amine dehydrogenase"/>
    <property type="match status" value="2"/>
</dbReference>
<dbReference type="AlphaFoldDB" id="A0A2J8K552"/>
<evidence type="ECO:0000256" key="3">
    <source>
        <dbReference type="SAM" id="SignalP"/>
    </source>
</evidence>
<dbReference type="InterPro" id="IPR036352">
    <property type="entry name" value="Semap_dom_sf"/>
</dbReference>
<feature type="non-terminal residue" evidence="5">
    <location>
        <position position="236"/>
    </location>
</feature>
<dbReference type="PROSITE" id="PS51004">
    <property type="entry name" value="SEMA"/>
    <property type="match status" value="1"/>
</dbReference>